<evidence type="ECO:0000313" key="2">
    <source>
        <dbReference type="Proteomes" id="UP001162060"/>
    </source>
</evidence>
<gene>
    <name evidence="1" type="ORF">PM001_LOCUS7435</name>
</gene>
<evidence type="ECO:0000313" key="1">
    <source>
        <dbReference type="EMBL" id="CAK7922054.1"/>
    </source>
</evidence>
<protein>
    <submittedName>
        <fullName evidence="1">Uncharacterized protein</fullName>
    </submittedName>
</protein>
<comment type="caution">
    <text evidence="1">The sequence shown here is derived from an EMBL/GenBank/DDBJ whole genome shotgun (WGS) entry which is preliminary data.</text>
</comment>
<proteinExistence type="predicted"/>
<dbReference type="Proteomes" id="UP001162060">
    <property type="component" value="Unassembled WGS sequence"/>
</dbReference>
<dbReference type="AlphaFoldDB" id="A0AAV1TIU2"/>
<accession>A0AAV1TIU2</accession>
<dbReference type="PANTHER" id="PTHR36960:SF1">
    <property type="entry name" value="SI:DKEY-32E6.3"/>
    <property type="match status" value="1"/>
</dbReference>
<name>A0AAV1TIU2_9STRA</name>
<reference evidence="1" key="1">
    <citation type="submission" date="2024-01" db="EMBL/GenBank/DDBJ databases">
        <authorList>
            <person name="Webb A."/>
        </authorList>
    </citation>
    <scope>NUCLEOTIDE SEQUENCE</scope>
    <source>
        <strain evidence="1">Pm1</strain>
    </source>
</reference>
<sequence length="425" mass="47674">MVTGNRQRVVLHFDINRTILMSDAAGGRTMEDTVNYLLSECTWGYASRSTSPSKWICVSTVPSHDPPVAVNSAGTTPERPLITYKHFVDEMYPYVSLASTSDSCHAVDQIKAINKAAKNKRTALQSAFTGTPNAPGHCIQQSFDNVIHQLHFPMGEQRDAAKQMATNMPPSRLQEAWSQGRYYLLPSFLHFLSYLASPKMTQKQLDVKLVFRTFGEDIVEVKRELDLLVDGQHPVGMPALPEHFRLNLSPNARCVGTFYRDGFGANGTALAVGTLAKVPFSTKLAEEGATAPDNFYARFNNKVEVVRGFQPIQETLEGMFRTADTLALRDYWEWWSVHAEGNQYGKLLLIDEEKVERDGDLVVFLDDHIEAHHAHIVDVRDVRSGDPVDFGKSRAKYLQRVEPIEAITNPNYFITLFATHVAKVK</sequence>
<dbReference type="PANTHER" id="PTHR36960">
    <property type="entry name" value="SI:DKEY-32E6.3"/>
    <property type="match status" value="1"/>
</dbReference>
<organism evidence="1 2">
    <name type="scientific">Peronospora matthiolae</name>
    <dbReference type="NCBI Taxonomy" id="2874970"/>
    <lineage>
        <taxon>Eukaryota</taxon>
        <taxon>Sar</taxon>
        <taxon>Stramenopiles</taxon>
        <taxon>Oomycota</taxon>
        <taxon>Peronosporomycetes</taxon>
        <taxon>Peronosporales</taxon>
        <taxon>Peronosporaceae</taxon>
        <taxon>Peronospora</taxon>
    </lineage>
</organism>
<dbReference type="EMBL" id="CAKLBY020000065">
    <property type="protein sequence ID" value="CAK7922054.1"/>
    <property type="molecule type" value="Genomic_DNA"/>
</dbReference>